<dbReference type="InterPro" id="IPR012677">
    <property type="entry name" value="Nucleotide-bd_a/b_plait_sf"/>
</dbReference>
<evidence type="ECO:0000256" key="4">
    <source>
        <dbReference type="ARBA" id="ARBA00022980"/>
    </source>
</evidence>
<dbReference type="Pfam" id="PF00276">
    <property type="entry name" value="Ribosomal_L23"/>
    <property type="match status" value="1"/>
</dbReference>
<evidence type="ECO:0000313" key="8">
    <source>
        <dbReference type="Proteomes" id="UP000001396"/>
    </source>
</evidence>
<dbReference type="Gene3D" id="3.30.70.330">
    <property type="match status" value="1"/>
</dbReference>
<feature type="domain" description="Large ribosomal subunit protein uL23 N-terminal" evidence="6">
    <location>
        <begin position="33"/>
        <end position="83"/>
    </location>
</feature>
<dbReference type="GO" id="GO:1990904">
    <property type="term" value="C:ribonucleoprotein complex"/>
    <property type="evidence" value="ECO:0007669"/>
    <property type="project" value="UniProtKB-KW"/>
</dbReference>
<organism evidence="7 8">
    <name type="scientific">Heterostelium pallidum (strain ATCC 26659 / Pp 5 / PN500)</name>
    <name type="common">Cellular slime mold</name>
    <name type="synonym">Polysphondylium pallidum</name>
    <dbReference type="NCBI Taxonomy" id="670386"/>
    <lineage>
        <taxon>Eukaryota</taxon>
        <taxon>Amoebozoa</taxon>
        <taxon>Evosea</taxon>
        <taxon>Eumycetozoa</taxon>
        <taxon>Dictyostelia</taxon>
        <taxon>Acytosteliales</taxon>
        <taxon>Acytosteliaceae</taxon>
        <taxon>Heterostelium</taxon>
    </lineage>
</organism>
<protein>
    <submittedName>
        <fullName evidence="7">S60 ribosomal protein L23a</fullName>
    </submittedName>
</protein>
<evidence type="ECO:0000259" key="6">
    <source>
        <dbReference type="Pfam" id="PF03939"/>
    </source>
</evidence>
<dbReference type="Pfam" id="PF03939">
    <property type="entry name" value="Ribosomal_L23eN"/>
    <property type="match status" value="1"/>
</dbReference>
<keyword evidence="5" id="KW-0687">Ribonucleoprotein</keyword>
<keyword evidence="4 7" id="KW-0689">Ribosomal protein</keyword>
<dbReference type="FunFam" id="3.30.70.330:FF:000741">
    <property type="entry name" value="60S ribosomal protein L23A"/>
    <property type="match status" value="1"/>
</dbReference>
<dbReference type="InterPro" id="IPR019985">
    <property type="entry name" value="Ribosomal_uL23"/>
</dbReference>
<evidence type="ECO:0000256" key="1">
    <source>
        <dbReference type="ARBA" id="ARBA00006700"/>
    </source>
</evidence>
<keyword evidence="2" id="KW-0699">rRNA-binding</keyword>
<keyword evidence="8" id="KW-1185">Reference proteome</keyword>
<dbReference type="OMA" id="CIIASEE"/>
<accession>D3B4P6</accession>
<dbReference type="RefSeq" id="XP_020436410.1">
    <property type="nucleotide sequence ID" value="XM_020574338.1"/>
</dbReference>
<dbReference type="GO" id="GO:0005840">
    <property type="term" value="C:ribosome"/>
    <property type="evidence" value="ECO:0007669"/>
    <property type="project" value="UniProtKB-KW"/>
</dbReference>
<dbReference type="InterPro" id="IPR013025">
    <property type="entry name" value="Ribosomal_uL23-like"/>
</dbReference>
<dbReference type="GeneID" id="31358893"/>
<dbReference type="SUPFAM" id="SSF54189">
    <property type="entry name" value="Ribosomal proteins S24e, L23 and L15e"/>
    <property type="match status" value="1"/>
</dbReference>
<dbReference type="GO" id="GO:0003735">
    <property type="term" value="F:structural constituent of ribosome"/>
    <property type="evidence" value="ECO:0007669"/>
    <property type="project" value="InterPro"/>
</dbReference>
<evidence type="ECO:0000256" key="3">
    <source>
        <dbReference type="ARBA" id="ARBA00022884"/>
    </source>
</evidence>
<dbReference type="InterPro" id="IPR005633">
    <property type="entry name" value="Ribosomal_uL23_N"/>
</dbReference>
<sequence length="172" mass="19099">MTKKAVKSNTPKQDLTVSKTAKKAVINAPAAAKKEKASSAAAAVKKGTFKKTTRKVRTKVIFRRPHVFQQEKNPSYPRSSVKRVSKMDQFRVLKAPLTTESATKKIESNNTITFMVDMFSNKYQIAQAVKKMYDVEVARVNTMITPLGEKKAFVKLDPSHDAADVANKIGLI</sequence>
<dbReference type="InParanoid" id="D3B4P6"/>
<evidence type="ECO:0000313" key="7">
    <source>
        <dbReference type="EMBL" id="EFA84294.1"/>
    </source>
</evidence>
<comment type="caution">
    <text evidence="7">The sequence shown here is derived from an EMBL/GenBank/DDBJ whole genome shotgun (WGS) entry which is preliminary data.</text>
</comment>
<dbReference type="HAMAP" id="MF_01369_A">
    <property type="entry name" value="Ribosomal_uL23_A"/>
    <property type="match status" value="1"/>
</dbReference>
<dbReference type="STRING" id="670386.D3B4P6"/>
<dbReference type="InterPro" id="IPR012678">
    <property type="entry name" value="Ribosomal_uL23/eL15/eS24_sf"/>
</dbReference>
<dbReference type="NCBIfam" id="TIGR03636">
    <property type="entry name" value="uL23_arch"/>
    <property type="match status" value="1"/>
</dbReference>
<dbReference type="FunCoup" id="D3B4P6">
    <property type="interactions" value="372"/>
</dbReference>
<dbReference type="EMBL" id="ADBJ01000010">
    <property type="protein sequence ID" value="EFA84294.1"/>
    <property type="molecule type" value="Genomic_DNA"/>
</dbReference>
<dbReference type="PANTHER" id="PTHR11620">
    <property type="entry name" value="60S RIBOSOMAL PROTEIN L23A"/>
    <property type="match status" value="1"/>
</dbReference>
<dbReference type="AlphaFoldDB" id="D3B4P6"/>
<reference evidence="7 8" key="1">
    <citation type="journal article" date="2011" name="Genome Res.">
        <title>Phylogeny-wide analysis of social amoeba genomes highlights ancient origins for complex intercellular communication.</title>
        <authorList>
            <person name="Heidel A.J."/>
            <person name="Lawal H.M."/>
            <person name="Felder M."/>
            <person name="Schilde C."/>
            <person name="Helps N.R."/>
            <person name="Tunggal B."/>
            <person name="Rivero F."/>
            <person name="John U."/>
            <person name="Schleicher M."/>
            <person name="Eichinger L."/>
            <person name="Platzer M."/>
            <person name="Noegel A.A."/>
            <person name="Schaap P."/>
            <person name="Gloeckner G."/>
        </authorList>
    </citation>
    <scope>NUCLEOTIDE SEQUENCE [LARGE SCALE GENOMIC DNA]</scope>
    <source>
        <strain evidence="8">ATCC 26659 / Pp 5 / PN500</strain>
    </source>
</reference>
<dbReference type="GO" id="GO:0006412">
    <property type="term" value="P:translation"/>
    <property type="evidence" value="ECO:0007669"/>
    <property type="project" value="InterPro"/>
</dbReference>
<evidence type="ECO:0000256" key="2">
    <source>
        <dbReference type="ARBA" id="ARBA00022730"/>
    </source>
</evidence>
<dbReference type="GO" id="GO:0019843">
    <property type="term" value="F:rRNA binding"/>
    <property type="evidence" value="ECO:0007669"/>
    <property type="project" value="UniProtKB-KW"/>
</dbReference>
<gene>
    <name evidence="7" type="primary">rpl23a</name>
    <name evidence="7" type="ORF">PPL_03371</name>
</gene>
<dbReference type="Proteomes" id="UP000001396">
    <property type="component" value="Unassembled WGS sequence"/>
</dbReference>
<keyword evidence="3" id="KW-0694">RNA-binding</keyword>
<name>D3B4P6_HETP5</name>
<comment type="similarity">
    <text evidence="1">Belongs to the universal ribosomal protein uL23 family.</text>
</comment>
<evidence type="ECO:0000256" key="5">
    <source>
        <dbReference type="ARBA" id="ARBA00023274"/>
    </source>
</evidence>
<dbReference type="NCBIfam" id="NF011118">
    <property type="entry name" value="PRK14548.1"/>
    <property type="match status" value="1"/>
</dbReference>
<proteinExistence type="inferred from homology"/>